<reference evidence="3" key="1">
    <citation type="submission" date="2021-02" db="EMBL/GenBank/DDBJ databases">
        <authorList>
            <person name="Nowell W R."/>
        </authorList>
    </citation>
    <scope>NUCLEOTIDE SEQUENCE</scope>
</reference>
<evidence type="ECO:0000313" key="2">
    <source>
        <dbReference type="EMBL" id="CAF1589500.1"/>
    </source>
</evidence>
<dbReference type="Proteomes" id="UP000663834">
    <property type="component" value="Unassembled WGS sequence"/>
</dbReference>
<evidence type="ECO:0000313" key="3">
    <source>
        <dbReference type="EMBL" id="CAF2117369.1"/>
    </source>
</evidence>
<dbReference type="EMBL" id="CAJOBJ010006976">
    <property type="protein sequence ID" value="CAF4074459.1"/>
    <property type="molecule type" value="Genomic_DNA"/>
</dbReference>
<evidence type="ECO:0000313" key="4">
    <source>
        <dbReference type="EMBL" id="CAF3759642.1"/>
    </source>
</evidence>
<dbReference type="Proteomes" id="UP000663855">
    <property type="component" value="Unassembled WGS sequence"/>
</dbReference>
<evidence type="ECO:0000313" key="6">
    <source>
        <dbReference type="EMBL" id="CAF4074459.1"/>
    </source>
</evidence>
<dbReference type="AlphaFoldDB" id="A0A816UQM9"/>
<sequence length="229" mass="25533">MQYEDRVQCPCSRIDTPLGDYVNVTITFHQLCSSYFVSQSWIDHSYHVNVSFIWPMNARTIISAHAQLFRSMCNLSQSIIDDALLGLSSTFLINTEIVSLYFLATEANTRVDQPLITIASFLSLQLVTIRRVNNDNQLISDLGTNSIATLPTIGMAAYYMLIVSSPVYYRASSLNADCACSTQQMCSLPIAIYPNELTVNESIRTNGFINHFIVGSNSSVLVPGLIYFK</sequence>
<dbReference type="Proteomes" id="UP000663824">
    <property type="component" value="Unassembled WGS sequence"/>
</dbReference>
<dbReference type="EMBL" id="CAJOBI010001530">
    <property type="protein sequence ID" value="CAF3886400.1"/>
    <property type="molecule type" value="Genomic_DNA"/>
</dbReference>
<dbReference type="EMBL" id="CAJOBH010000097">
    <property type="protein sequence ID" value="CAF3759642.1"/>
    <property type="molecule type" value="Genomic_DNA"/>
</dbReference>
<evidence type="ECO:0000313" key="5">
    <source>
        <dbReference type="EMBL" id="CAF3886400.1"/>
    </source>
</evidence>
<dbReference type="OrthoDB" id="10032987at2759"/>
<dbReference type="EMBL" id="CAJNRE010013223">
    <property type="protein sequence ID" value="CAF2117369.1"/>
    <property type="molecule type" value="Genomic_DNA"/>
</dbReference>
<gene>
    <name evidence="4" type="ORF">BYL167_LOCUS789</name>
    <name evidence="2" type="ORF">CJN711_LOCUS33870</name>
    <name evidence="6" type="ORF">GIL414_LOCUS15701</name>
    <name evidence="1" type="ORF">KQP761_LOCUS11797</name>
    <name evidence="3" type="ORF">MBJ925_LOCUS25233</name>
    <name evidence="5" type="ORF">SMN809_LOCUS5884</name>
</gene>
<dbReference type="EMBL" id="CAJNOW010005321">
    <property type="protein sequence ID" value="CAF1446842.1"/>
    <property type="molecule type" value="Genomic_DNA"/>
</dbReference>
<dbReference type="Proteomes" id="UP000681720">
    <property type="component" value="Unassembled WGS sequence"/>
</dbReference>
<dbReference type="EMBL" id="CAJNOV010016385">
    <property type="protein sequence ID" value="CAF1589500.1"/>
    <property type="molecule type" value="Genomic_DNA"/>
</dbReference>
<accession>A0A816UQM9</accession>
<organism evidence="3 7">
    <name type="scientific">Rotaria magnacalcarata</name>
    <dbReference type="NCBI Taxonomy" id="392030"/>
    <lineage>
        <taxon>Eukaryota</taxon>
        <taxon>Metazoa</taxon>
        <taxon>Spiralia</taxon>
        <taxon>Gnathifera</taxon>
        <taxon>Rotifera</taxon>
        <taxon>Eurotatoria</taxon>
        <taxon>Bdelloidea</taxon>
        <taxon>Philodinida</taxon>
        <taxon>Philodinidae</taxon>
        <taxon>Rotaria</taxon>
    </lineage>
</organism>
<proteinExistence type="predicted"/>
<protein>
    <submittedName>
        <fullName evidence="3">Uncharacterized protein</fullName>
    </submittedName>
</protein>
<comment type="caution">
    <text evidence="3">The sequence shown here is derived from an EMBL/GenBank/DDBJ whole genome shotgun (WGS) entry which is preliminary data.</text>
</comment>
<name>A0A816UQM9_9BILA</name>
<dbReference type="Proteomes" id="UP000676336">
    <property type="component" value="Unassembled WGS sequence"/>
</dbReference>
<dbReference type="Proteomes" id="UP000681967">
    <property type="component" value="Unassembled WGS sequence"/>
</dbReference>
<evidence type="ECO:0000313" key="1">
    <source>
        <dbReference type="EMBL" id="CAF1446842.1"/>
    </source>
</evidence>
<evidence type="ECO:0000313" key="7">
    <source>
        <dbReference type="Proteomes" id="UP000663824"/>
    </source>
</evidence>